<dbReference type="SUPFAM" id="SSF63829">
    <property type="entry name" value="Calcium-dependent phosphotriesterase"/>
    <property type="match status" value="1"/>
</dbReference>
<dbReference type="SUPFAM" id="SSF81296">
    <property type="entry name" value="E set domains"/>
    <property type="match status" value="1"/>
</dbReference>
<evidence type="ECO:0000256" key="3">
    <source>
        <dbReference type="ARBA" id="ARBA00022737"/>
    </source>
</evidence>
<evidence type="ECO:0000256" key="2">
    <source>
        <dbReference type="ARBA" id="ARBA00022723"/>
    </source>
</evidence>
<dbReference type="InterPro" id="IPR011042">
    <property type="entry name" value="6-blade_b-propeller_TolB-like"/>
</dbReference>
<dbReference type="PROSITE" id="PS51125">
    <property type="entry name" value="NHL"/>
    <property type="match status" value="1"/>
</dbReference>
<evidence type="ECO:0000256" key="8">
    <source>
        <dbReference type="PROSITE-ProRule" id="PRU00504"/>
    </source>
</evidence>
<evidence type="ECO:0000313" key="11">
    <source>
        <dbReference type="EMBL" id="CAH3014643.1"/>
    </source>
</evidence>
<dbReference type="InterPro" id="IPR001298">
    <property type="entry name" value="Filamin/ABP280_rpt"/>
</dbReference>
<evidence type="ECO:0000259" key="10">
    <source>
        <dbReference type="PROSITE" id="PS50119"/>
    </source>
</evidence>
<dbReference type="PANTHER" id="PTHR25462:SF291">
    <property type="entry name" value="E3 UBIQUITIN-PROTEIN LIGASE TRIM45"/>
    <property type="match status" value="1"/>
</dbReference>
<keyword evidence="4 6" id="KW-0863">Zinc-finger</keyword>
<feature type="repeat" description="Filamin" evidence="7">
    <location>
        <begin position="359"/>
        <end position="460"/>
    </location>
</feature>
<dbReference type="PROSITE" id="PS50194">
    <property type="entry name" value="FILAMIN_REPEAT"/>
    <property type="match status" value="1"/>
</dbReference>
<dbReference type="Gene3D" id="2.60.40.10">
    <property type="entry name" value="Immunoglobulins"/>
    <property type="match status" value="1"/>
</dbReference>
<dbReference type="InterPro" id="IPR000315">
    <property type="entry name" value="Znf_B-box"/>
</dbReference>
<keyword evidence="5" id="KW-0862">Zinc</keyword>
<dbReference type="InterPro" id="IPR013783">
    <property type="entry name" value="Ig-like_fold"/>
</dbReference>
<dbReference type="InterPro" id="IPR017907">
    <property type="entry name" value="Znf_RING_CS"/>
</dbReference>
<dbReference type="InterPro" id="IPR001258">
    <property type="entry name" value="NHL_repeat"/>
</dbReference>
<dbReference type="Pfam" id="PF00630">
    <property type="entry name" value="Filamin"/>
    <property type="match status" value="1"/>
</dbReference>
<keyword evidence="12" id="KW-1185">Reference proteome</keyword>
<sequence>MDVRQCWEDFTKTKCRLCSKALNNPRTLPCLHSLCLACLENLVYIDGTRLPEETSCPTCMSSFQIPEGKSVDDLPLSFHLAPFKDILSTKKNQRGVKCSNCVDRKAAISYCYVCRDHLCFRCDEAHRRLRGTRNHHNILVGNVLSLLQRAAMCSQKNHQEEQLSLYCQQCLKCVCRVCHEESHSRHDVVYIQGAAETGKQEINDALLLAEDEITALNEKMKQSSEIFKAREKDINAARRDVEAFVKLSILQLKKHEKAVLTQLDDIYEKLQQGHATKQRELELLITQLRSPVEYGKSILNRSCDVEILNEREIVITRCIDLLNSENTACESFHFPFVKYIIDEDMFKSVRDVGAEHLIMSNTDSSWTTAFGVGLRDPLVERQTSFKVVTRDSRDNQCYNENDLVKIHIQNPVGEGMSSTIIDKRDGRYSVTFTPEYVGQHEVMITINGQPLTDSPWSVEVTAPHRYRRKGQLGSHGLFENGTYYTPCGIAICKASGIIAVADESSKRVTIFSPQGKYLRHFGDVRDASKNLKWPKSVAFDSSGEIVVIDSRQMILCSNTGVFLKYYVMGVALPESVSVSSNGRLIVCDREEATVKILREGGGLVKSFSSDRTLDGQPSFAIHHRNQFFVSYPEAHCVKVFSDNGMFLYDIGAKGSKREKLGKPLGLAMDRFNNLVVCDSNKSRLQVYKPDGRHVATIEGENSQLVSPQFVAVSKDGHLFVTDSGCKSEELFHLDAEQSCIHIFY</sequence>
<dbReference type="Gene3D" id="2.120.10.30">
    <property type="entry name" value="TolB, C-terminal domain"/>
    <property type="match status" value="1"/>
</dbReference>
<evidence type="ECO:0000313" key="12">
    <source>
        <dbReference type="Proteomes" id="UP001159427"/>
    </source>
</evidence>
<dbReference type="InterPro" id="IPR001841">
    <property type="entry name" value="Znf_RING"/>
</dbReference>
<dbReference type="InterPro" id="IPR017868">
    <property type="entry name" value="Filamin/ABP280_repeat-like"/>
</dbReference>
<dbReference type="CDD" id="cd19756">
    <property type="entry name" value="Bbox2"/>
    <property type="match status" value="1"/>
</dbReference>
<dbReference type="InterPro" id="IPR014756">
    <property type="entry name" value="Ig_E-set"/>
</dbReference>
<feature type="domain" description="B box-type" evidence="10">
    <location>
        <begin position="148"/>
        <end position="191"/>
    </location>
</feature>
<dbReference type="SUPFAM" id="SSF57845">
    <property type="entry name" value="B-box zinc-binding domain"/>
    <property type="match status" value="1"/>
</dbReference>
<dbReference type="InterPro" id="IPR047153">
    <property type="entry name" value="TRIM45/56/19-like"/>
</dbReference>
<proteinExistence type="inferred from homology"/>
<dbReference type="PROSITE" id="PS00518">
    <property type="entry name" value="ZF_RING_1"/>
    <property type="match status" value="1"/>
</dbReference>
<dbReference type="InterPro" id="IPR018957">
    <property type="entry name" value="Znf_C3HC4_RING-type"/>
</dbReference>
<dbReference type="PROSITE" id="PS50089">
    <property type="entry name" value="ZF_RING_2"/>
    <property type="match status" value="1"/>
</dbReference>
<feature type="domain" description="RING-type" evidence="9">
    <location>
        <begin position="15"/>
        <end position="59"/>
    </location>
</feature>
<comment type="caution">
    <text evidence="11">The sequence shown here is derived from an EMBL/GenBank/DDBJ whole genome shotgun (WGS) entry which is preliminary data.</text>
</comment>
<dbReference type="SMART" id="SM00557">
    <property type="entry name" value="IG_FLMN"/>
    <property type="match status" value="1"/>
</dbReference>
<dbReference type="Pfam" id="PF00643">
    <property type="entry name" value="zf-B_box"/>
    <property type="match status" value="1"/>
</dbReference>
<dbReference type="CDD" id="cd05819">
    <property type="entry name" value="NHL"/>
    <property type="match status" value="1"/>
</dbReference>
<dbReference type="SMART" id="SM00184">
    <property type="entry name" value="RING"/>
    <property type="match status" value="1"/>
</dbReference>
<organism evidence="11 12">
    <name type="scientific">Porites evermanni</name>
    <dbReference type="NCBI Taxonomy" id="104178"/>
    <lineage>
        <taxon>Eukaryota</taxon>
        <taxon>Metazoa</taxon>
        <taxon>Cnidaria</taxon>
        <taxon>Anthozoa</taxon>
        <taxon>Hexacorallia</taxon>
        <taxon>Scleractinia</taxon>
        <taxon>Fungiina</taxon>
        <taxon>Poritidae</taxon>
        <taxon>Porites</taxon>
    </lineage>
</organism>
<reference evidence="11 12" key="1">
    <citation type="submission" date="2022-05" db="EMBL/GenBank/DDBJ databases">
        <authorList>
            <consortium name="Genoscope - CEA"/>
            <person name="William W."/>
        </authorList>
    </citation>
    <scope>NUCLEOTIDE SEQUENCE [LARGE SCALE GENOMIC DNA]</scope>
</reference>
<gene>
    <name evidence="11" type="ORF">PEVE_00003317</name>
</gene>
<keyword evidence="3" id="KW-0677">Repeat</keyword>
<dbReference type="EMBL" id="CALNXI010000012">
    <property type="protein sequence ID" value="CAH3014643.1"/>
    <property type="molecule type" value="Genomic_DNA"/>
</dbReference>
<keyword evidence="2" id="KW-0479">Metal-binding</keyword>
<dbReference type="SUPFAM" id="SSF57850">
    <property type="entry name" value="RING/U-box"/>
    <property type="match status" value="1"/>
</dbReference>
<evidence type="ECO:0000256" key="1">
    <source>
        <dbReference type="ARBA" id="ARBA00008518"/>
    </source>
</evidence>
<name>A0ABN8LC63_9CNID</name>
<dbReference type="PANTHER" id="PTHR25462">
    <property type="entry name" value="BONUS, ISOFORM C-RELATED"/>
    <property type="match status" value="1"/>
</dbReference>
<protein>
    <submittedName>
        <fullName evidence="11">Uncharacterized protein</fullName>
    </submittedName>
</protein>
<accession>A0ABN8LC63</accession>
<dbReference type="Gene3D" id="3.30.40.10">
    <property type="entry name" value="Zinc/RING finger domain, C3HC4 (zinc finger)"/>
    <property type="match status" value="1"/>
</dbReference>
<dbReference type="Gene3D" id="3.30.160.60">
    <property type="entry name" value="Classic Zinc Finger"/>
    <property type="match status" value="1"/>
</dbReference>
<dbReference type="InterPro" id="IPR013083">
    <property type="entry name" value="Znf_RING/FYVE/PHD"/>
</dbReference>
<evidence type="ECO:0000256" key="7">
    <source>
        <dbReference type="PROSITE-ProRule" id="PRU00087"/>
    </source>
</evidence>
<comment type="similarity">
    <text evidence="1">Belongs to the TRIM/RBCC family.</text>
</comment>
<dbReference type="SMART" id="SM00336">
    <property type="entry name" value="BBOX"/>
    <property type="match status" value="2"/>
</dbReference>
<feature type="domain" description="B box-type" evidence="10">
    <location>
        <begin position="93"/>
        <end position="140"/>
    </location>
</feature>
<evidence type="ECO:0000256" key="5">
    <source>
        <dbReference type="ARBA" id="ARBA00022833"/>
    </source>
</evidence>
<feature type="repeat" description="NHL" evidence="8">
    <location>
        <begin position="650"/>
        <end position="690"/>
    </location>
</feature>
<evidence type="ECO:0000256" key="6">
    <source>
        <dbReference type="PROSITE-ProRule" id="PRU00024"/>
    </source>
</evidence>
<evidence type="ECO:0000256" key="4">
    <source>
        <dbReference type="ARBA" id="ARBA00022771"/>
    </source>
</evidence>
<dbReference type="Proteomes" id="UP001159427">
    <property type="component" value="Unassembled WGS sequence"/>
</dbReference>
<evidence type="ECO:0000259" key="9">
    <source>
        <dbReference type="PROSITE" id="PS50089"/>
    </source>
</evidence>
<dbReference type="Pfam" id="PF00097">
    <property type="entry name" value="zf-C3HC4"/>
    <property type="match status" value="1"/>
</dbReference>
<dbReference type="PROSITE" id="PS50119">
    <property type="entry name" value="ZF_BBOX"/>
    <property type="match status" value="2"/>
</dbReference>